<dbReference type="Proteomes" id="UP000253977">
    <property type="component" value="Unassembled WGS sequence"/>
</dbReference>
<dbReference type="OrthoDB" id="9770347at2"/>
<evidence type="ECO:0000313" key="8">
    <source>
        <dbReference type="EMBL" id="RDD66007.1"/>
    </source>
</evidence>
<feature type="transmembrane region" description="Helical" evidence="7">
    <location>
        <begin position="87"/>
        <end position="109"/>
    </location>
</feature>
<gene>
    <name evidence="8" type="ORF">DU478_12430</name>
</gene>
<dbReference type="PANTHER" id="PTHR30250:SF10">
    <property type="entry name" value="LIPOPOLYSACCHARIDE BIOSYNTHESIS PROTEIN WZXC"/>
    <property type="match status" value="1"/>
</dbReference>
<keyword evidence="3" id="KW-1003">Cell membrane</keyword>
<accession>A0A369TPF6</accession>
<comment type="subcellular location">
    <subcellularLocation>
        <location evidence="1">Cell membrane</location>
        <topology evidence="1">Multi-pass membrane protein</topology>
    </subcellularLocation>
</comment>
<keyword evidence="5 7" id="KW-1133">Transmembrane helix</keyword>
<feature type="transmembrane region" description="Helical" evidence="7">
    <location>
        <begin position="115"/>
        <end position="140"/>
    </location>
</feature>
<reference evidence="8 9" key="1">
    <citation type="submission" date="2018-07" db="EMBL/GenBank/DDBJ databases">
        <title>Thalassococcus profundi sp. nov., a marine bacterium isolated from deep seawater of Okinawa Trough.</title>
        <authorList>
            <person name="Yu M."/>
        </authorList>
    </citation>
    <scope>NUCLEOTIDE SEQUENCE [LARGE SCALE GENOMIC DNA]</scope>
    <source>
        <strain evidence="8 9">WRAS1</strain>
    </source>
</reference>
<evidence type="ECO:0000256" key="5">
    <source>
        <dbReference type="ARBA" id="ARBA00022989"/>
    </source>
</evidence>
<evidence type="ECO:0000256" key="7">
    <source>
        <dbReference type="SAM" id="Phobius"/>
    </source>
</evidence>
<feature type="transmembrane region" description="Helical" evidence="7">
    <location>
        <begin position="383"/>
        <end position="405"/>
    </location>
</feature>
<comment type="caution">
    <text evidence="8">The sequence shown here is derived from an EMBL/GenBank/DDBJ whole genome shotgun (WGS) entry which is preliminary data.</text>
</comment>
<dbReference type="PANTHER" id="PTHR30250">
    <property type="entry name" value="PST FAMILY PREDICTED COLANIC ACID TRANSPORTER"/>
    <property type="match status" value="1"/>
</dbReference>
<evidence type="ECO:0000256" key="2">
    <source>
        <dbReference type="ARBA" id="ARBA00007430"/>
    </source>
</evidence>
<protein>
    <submittedName>
        <fullName evidence="8">Polysaccharide biosynthesis protein</fullName>
    </submittedName>
</protein>
<evidence type="ECO:0000256" key="6">
    <source>
        <dbReference type="ARBA" id="ARBA00023136"/>
    </source>
</evidence>
<organism evidence="8 9">
    <name type="scientific">Thalassococcus profundi</name>
    <dbReference type="NCBI Taxonomy" id="2282382"/>
    <lineage>
        <taxon>Bacteria</taxon>
        <taxon>Pseudomonadati</taxon>
        <taxon>Pseudomonadota</taxon>
        <taxon>Alphaproteobacteria</taxon>
        <taxon>Rhodobacterales</taxon>
        <taxon>Roseobacteraceae</taxon>
        <taxon>Thalassococcus</taxon>
    </lineage>
</organism>
<evidence type="ECO:0000256" key="3">
    <source>
        <dbReference type="ARBA" id="ARBA00022475"/>
    </source>
</evidence>
<proteinExistence type="inferred from homology"/>
<keyword evidence="9" id="KW-1185">Reference proteome</keyword>
<name>A0A369TPF6_9RHOB</name>
<dbReference type="AlphaFoldDB" id="A0A369TPF6"/>
<keyword evidence="4 7" id="KW-0812">Transmembrane</keyword>
<feature type="transmembrane region" description="Helical" evidence="7">
    <location>
        <begin position="161"/>
        <end position="188"/>
    </location>
</feature>
<dbReference type="RefSeq" id="WP_114511282.1">
    <property type="nucleotide sequence ID" value="NZ_QPMK01000008.1"/>
</dbReference>
<comment type="similarity">
    <text evidence="2">Belongs to the polysaccharide synthase family.</text>
</comment>
<evidence type="ECO:0000256" key="4">
    <source>
        <dbReference type="ARBA" id="ARBA00022692"/>
    </source>
</evidence>
<feature type="transmembrane region" description="Helical" evidence="7">
    <location>
        <begin position="357"/>
        <end position="377"/>
    </location>
</feature>
<feature type="transmembrane region" description="Helical" evidence="7">
    <location>
        <begin position="288"/>
        <end position="312"/>
    </location>
</feature>
<dbReference type="InterPro" id="IPR050833">
    <property type="entry name" value="Poly_Biosynth_Transport"/>
</dbReference>
<dbReference type="Pfam" id="PF13440">
    <property type="entry name" value="Polysacc_synt_3"/>
    <property type="match status" value="1"/>
</dbReference>
<feature type="transmembrane region" description="Helical" evidence="7">
    <location>
        <begin position="324"/>
        <end position="345"/>
    </location>
</feature>
<sequence>MTALLKTSRVAQNLFAYGASEVAAKASRLLVVVAVARSLDLAQIGVAAAALAAADILKALTENGVGQRIIAAPEADLPQTCATAHRIFWAWCVGLFVAQSAIGLALYAAGGSPELLLLILLLAGEYLFMPAGLVQTALAMRAGKLRQTAAISGAQIVGANLMSAALALLWPSALALILPRLLTAPFWLLAMRRLHPWTRDLSNGFAPLRPFLSFGWAVLGVELIKALRLQADKLIVGTLMGAEALGLYFMAFNAGLSLANSFSVAFSTVLFPHLCASPDKTHALRQSILLAMGLITPAVVTQAILAPWYVPILFGEGWDGLDRIVSILCLVAIPTTLWSATAGWLRATGRAHREFGVTAAMTAALMLNTALLAPFGLVTVASGYAVVASLVMLGASLPALTLAFGQRFAKV</sequence>
<dbReference type="GO" id="GO:0005886">
    <property type="term" value="C:plasma membrane"/>
    <property type="evidence" value="ECO:0007669"/>
    <property type="project" value="UniProtKB-SubCell"/>
</dbReference>
<dbReference type="EMBL" id="QPMK01000008">
    <property type="protein sequence ID" value="RDD66007.1"/>
    <property type="molecule type" value="Genomic_DNA"/>
</dbReference>
<keyword evidence="6 7" id="KW-0472">Membrane</keyword>
<evidence type="ECO:0000313" key="9">
    <source>
        <dbReference type="Proteomes" id="UP000253977"/>
    </source>
</evidence>
<evidence type="ECO:0000256" key="1">
    <source>
        <dbReference type="ARBA" id="ARBA00004651"/>
    </source>
</evidence>